<dbReference type="GO" id="GO:0006633">
    <property type="term" value="P:fatty acid biosynthetic process"/>
    <property type="evidence" value="ECO:0007669"/>
    <property type="project" value="InterPro"/>
</dbReference>
<dbReference type="EC" id="6.4.1.2" evidence="6"/>
<keyword evidence="7" id="KW-1185">Reference proteome</keyword>
<dbReference type="InterPro" id="IPR029045">
    <property type="entry name" value="ClpP/crotonase-like_dom_sf"/>
</dbReference>
<sequence>MPGYAEKLTENQQRTKLKEAVLAGQATINGVSLMIGVMDSHFMMGTLNTEVGRVIRVLYTTAKQRKLPLIMFIASGGARMQEGIFSLLQMNTILMAKREFDATKQVSISVLTDPTMGGVSASFAFKNDLVIAEKNAQIGFAGQRVIKATSADKLPANFQTAEDLLQHGLVDDVVAREHLRGYLATLLKLHQRG</sequence>
<organism evidence="6 7">
    <name type="scientific">Paucilactobacillus wasatchensis</name>
    <dbReference type="NCBI Taxonomy" id="1335616"/>
    <lineage>
        <taxon>Bacteria</taxon>
        <taxon>Bacillati</taxon>
        <taxon>Bacillota</taxon>
        <taxon>Bacilli</taxon>
        <taxon>Lactobacillales</taxon>
        <taxon>Lactobacillaceae</taxon>
        <taxon>Paucilactobacillus</taxon>
    </lineage>
</organism>
<keyword evidence="3" id="KW-0863">Zinc-finger</keyword>
<dbReference type="PATRIC" id="fig|1335616.4.peg.609"/>
<dbReference type="GO" id="GO:2001295">
    <property type="term" value="P:malonyl-CoA biosynthetic process"/>
    <property type="evidence" value="ECO:0007669"/>
    <property type="project" value="TreeGrafter"/>
</dbReference>
<evidence type="ECO:0000256" key="2">
    <source>
        <dbReference type="ARBA" id="ARBA00022679"/>
    </source>
</evidence>
<dbReference type="AlphaFoldDB" id="A0A0D1AAN9"/>
<proteinExistence type="predicted"/>
<dbReference type="GO" id="GO:0009317">
    <property type="term" value="C:acetyl-CoA carboxylase complex"/>
    <property type="evidence" value="ECO:0007669"/>
    <property type="project" value="InterPro"/>
</dbReference>
<keyword evidence="3" id="KW-0479">Metal-binding</keyword>
<feature type="domain" description="CoA carboxyltransferase N-terminal" evidence="5">
    <location>
        <begin position="1"/>
        <end position="193"/>
    </location>
</feature>
<dbReference type="InterPro" id="IPR034733">
    <property type="entry name" value="AcCoA_carboxyl_beta"/>
</dbReference>
<dbReference type="PANTHER" id="PTHR42995:SF5">
    <property type="entry name" value="ACETYL-COENZYME A CARBOXYLASE CARBOXYL TRANSFERASE SUBUNIT BETA, CHLOROPLASTIC"/>
    <property type="match status" value="1"/>
</dbReference>
<evidence type="ECO:0000256" key="4">
    <source>
        <dbReference type="ARBA" id="ARBA00023098"/>
    </source>
</evidence>
<dbReference type="GO" id="GO:0008270">
    <property type="term" value="F:zinc ion binding"/>
    <property type="evidence" value="ECO:0007669"/>
    <property type="project" value="UniProtKB-KW"/>
</dbReference>
<keyword evidence="4" id="KW-0443">Lipid metabolism</keyword>
<name>A0A0D1AAN9_9LACO</name>
<keyword evidence="1" id="KW-0444">Lipid biosynthesis</keyword>
<keyword evidence="3" id="KW-0862">Zinc</keyword>
<dbReference type="SUPFAM" id="SSF52096">
    <property type="entry name" value="ClpP/crotonase"/>
    <property type="match status" value="1"/>
</dbReference>
<dbReference type="InterPro" id="IPR011762">
    <property type="entry name" value="COA_CT_N"/>
</dbReference>
<keyword evidence="6" id="KW-0436">Ligase</keyword>
<gene>
    <name evidence="6" type="primary">accD</name>
    <name evidence="6" type="ORF">WDC_0613</name>
</gene>
<evidence type="ECO:0000313" key="6">
    <source>
        <dbReference type="EMBL" id="KIS03781.1"/>
    </source>
</evidence>
<protein>
    <submittedName>
        <fullName evidence="6">Acetyl-coenzyme A carboxyl transferase beta chain</fullName>
        <ecNumber evidence="6">6.4.1.2</ecNumber>
    </submittedName>
</protein>
<dbReference type="PRINTS" id="PR01070">
    <property type="entry name" value="ACCCTRFRASEB"/>
</dbReference>
<evidence type="ECO:0000259" key="5">
    <source>
        <dbReference type="PROSITE" id="PS50980"/>
    </source>
</evidence>
<dbReference type="STRING" id="1335616.WDC_0613"/>
<dbReference type="Pfam" id="PF01039">
    <property type="entry name" value="Carboxyl_trans"/>
    <property type="match status" value="1"/>
</dbReference>
<dbReference type="InterPro" id="IPR000438">
    <property type="entry name" value="Acetyl_CoA_COase_Trfase_b_su"/>
</dbReference>
<dbReference type="Proteomes" id="UP000032279">
    <property type="component" value="Unassembled WGS sequence"/>
</dbReference>
<dbReference type="PROSITE" id="PS50980">
    <property type="entry name" value="COA_CT_NTER"/>
    <property type="match status" value="1"/>
</dbReference>
<dbReference type="EMBL" id="AWTT01000010">
    <property type="protein sequence ID" value="KIS03781.1"/>
    <property type="molecule type" value="Genomic_DNA"/>
</dbReference>
<dbReference type="GO" id="GO:0003989">
    <property type="term" value="F:acetyl-CoA carboxylase activity"/>
    <property type="evidence" value="ECO:0007669"/>
    <property type="project" value="UniProtKB-EC"/>
</dbReference>
<dbReference type="Gene3D" id="3.90.226.10">
    <property type="entry name" value="2-enoyl-CoA Hydratase, Chain A, domain 1"/>
    <property type="match status" value="1"/>
</dbReference>
<reference evidence="6 7" key="1">
    <citation type="submission" date="2013-08" db="EMBL/GenBank/DDBJ databases">
        <title>Lactobacillus wasatchii sp. WDC04, a late gas producing bacteria isolated from aged chedder cheese.</title>
        <authorList>
            <person name="Oberg C.J."/>
            <person name="Culumber M."/>
            <person name="McMahon D.J."/>
            <person name="Broadbent J.R."/>
            <person name="Oberg T.S."/>
            <person name="Ortaki F."/>
        </authorList>
    </citation>
    <scope>NUCLEOTIDE SEQUENCE [LARGE SCALE GENOMIC DNA]</scope>
    <source>
        <strain evidence="6 7">WDC04</strain>
    </source>
</reference>
<evidence type="ECO:0000313" key="7">
    <source>
        <dbReference type="Proteomes" id="UP000032279"/>
    </source>
</evidence>
<comment type="caution">
    <text evidence="6">The sequence shown here is derived from an EMBL/GenBank/DDBJ whole genome shotgun (WGS) entry which is preliminary data.</text>
</comment>
<evidence type="ECO:0000256" key="1">
    <source>
        <dbReference type="ARBA" id="ARBA00022516"/>
    </source>
</evidence>
<keyword evidence="2 6" id="KW-0808">Transferase</keyword>
<dbReference type="GO" id="GO:0016740">
    <property type="term" value="F:transferase activity"/>
    <property type="evidence" value="ECO:0007669"/>
    <property type="project" value="UniProtKB-KW"/>
</dbReference>
<dbReference type="PANTHER" id="PTHR42995">
    <property type="entry name" value="ACETYL-COENZYME A CARBOXYLASE CARBOXYL TRANSFERASE SUBUNIT BETA, CHLOROPLASTIC"/>
    <property type="match status" value="1"/>
</dbReference>
<accession>A0A0D1AAN9</accession>
<evidence type="ECO:0000256" key="3">
    <source>
        <dbReference type="ARBA" id="ARBA00022771"/>
    </source>
</evidence>